<evidence type="ECO:0000313" key="3">
    <source>
        <dbReference type="Proteomes" id="UP001589665"/>
    </source>
</evidence>
<feature type="transmembrane region" description="Helical" evidence="1">
    <location>
        <begin position="157"/>
        <end position="176"/>
    </location>
</feature>
<dbReference type="EMBL" id="JBHMDX010000001">
    <property type="protein sequence ID" value="MFB9270520.1"/>
    <property type="molecule type" value="Genomic_DNA"/>
</dbReference>
<feature type="transmembrane region" description="Helical" evidence="1">
    <location>
        <begin position="36"/>
        <end position="55"/>
    </location>
</feature>
<evidence type="ECO:0000256" key="1">
    <source>
        <dbReference type="SAM" id="Phobius"/>
    </source>
</evidence>
<proteinExistence type="predicted"/>
<dbReference type="RefSeq" id="WP_134248264.1">
    <property type="nucleotide sequence ID" value="NZ_BMNS01000001.1"/>
</dbReference>
<keyword evidence="1" id="KW-0812">Transmembrane</keyword>
<dbReference type="Proteomes" id="UP001589665">
    <property type="component" value="Unassembled WGS sequence"/>
</dbReference>
<keyword evidence="3" id="KW-1185">Reference proteome</keyword>
<name>A0ABV5JVP9_9FLAO</name>
<reference evidence="2 3" key="1">
    <citation type="submission" date="2024-09" db="EMBL/GenBank/DDBJ databases">
        <authorList>
            <person name="Sun Q."/>
            <person name="Mori K."/>
        </authorList>
    </citation>
    <scope>NUCLEOTIDE SEQUENCE [LARGE SCALE GENOMIC DNA]</scope>
    <source>
        <strain evidence="2 3">JCM 13034</strain>
    </source>
</reference>
<keyword evidence="1" id="KW-0472">Membrane</keyword>
<accession>A0ABV5JVP9</accession>
<feature type="transmembrane region" description="Helical" evidence="1">
    <location>
        <begin position="88"/>
        <end position="112"/>
    </location>
</feature>
<sequence>MYIKLFLIFIAYSLLTEISAFIIGVLLRINTFPIYNTWNLMNHFFYLFFFLHLLQNSLKRKILKFIIGIYAVFTAVVISFYVDFLSKFLSINSVIGSILIVISIMIYFSELLQSDEILNLKKSIYFWISLGVLLFNIGFIPVYIIAEFIVFGGVFKIITFFLNLLMISCFVTGFIVSKKEYN</sequence>
<protein>
    <submittedName>
        <fullName evidence="2">Uncharacterized protein</fullName>
    </submittedName>
</protein>
<keyword evidence="1" id="KW-1133">Transmembrane helix</keyword>
<organism evidence="2 3">
    <name type="scientific">Lutibacter litoralis</name>
    <dbReference type="NCBI Taxonomy" id="321268"/>
    <lineage>
        <taxon>Bacteria</taxon>
        <taxon>Pseudomonadati</taxon>
        <taxon>Bacteroidota</taxon>
        <taxon>Flavobacteriia</taxon>
        <taxon>Flavobacteriales</taxon>
        <taxon>Flavobacteriaceae</taxon>
        <taxon>Lutibacter</taxon>
    </lineage>
</organism>
<evidence type="ECO:0000313" key="2">
    <source>
        <dbReference type="EMBL" id="MFB9270520.1"/>
    </source>
</evidence>
<comment type="caution">
    <text evidence="2">The sequence shown here is derived from an EMBL/GenBank/DDBJ whole genome shotgun (WGS) entry which is preliminary data.</text>
</comment>
<gene>
    <name evidence="2" type="ORF">ACFFT3_01355</name>
</gene>
<feature type="transmembrane region" description="Helical" evidence="1">
    <location>
        <begin position="124"/>
        <end position="145"/>
    </location>
</feature>
<feature type="transmembrane region" description="Helical" evidence="1">
    <location>
        <begin position="62"/>
        <end position="82"/>
    </location>
</feature>